<dbReference type="PANTHER" id="PTHR30457">
    <property type="entry name" value="5'-NUCLEOTIDASE SURE"/>
    <property type="match status" value="1"/>
</dbReference>
<dbReference type="FunFam" id="3.10.180.10:FF:000039">
    <property type="entry name" value="Trihydroxytoluene oxygenase (AFU_orthologue AFUA_8G02470)"/>
    <property type="match status" value="1"/>
</dbReference>
<evidence type="ECO:0000313" key="7">
    <source>
        <dbReference type="Proteomes" id="UP000830671"/>
    </source>
</evidence>
<evidence type="ECO:0000256" key="4">
    <source>
        <dbReference type="SAM" id="MobiDB-lite"/>
    </source>
</evidence>
<dbReference type="RefSeq" id="XP_049137988.1">
    <property type="nucleotide sequence ID" value="XM_049296764.1"/>
</dbReference>
<keyword evidence="3" id="KW-0378">Hydrolase</keyword>
<reference evidence="6" key="1">
    <citation type="journal article" date="2021" name="Mol. Plant Microbe Interact.">
        <title>Complete Genome Sequence of the Plant-Pathogenic Fungus Colletotrichum lupini.</title>
        <authorList>
            <person name="Baroncelli R."/>
            <person name="Pensec F."/>
            <person name="Da Lio D."/>
            <person name="Boufleur T."/>
            <person name="Vicente I."/>
            <person name="Sarrocco S."/>
            <person name="Picot A."/>
            <person name="Baraldi E."/>
            <person name="Sukno S."/>
            <person name="Thon M."/>
            <person name="Le Floch G."/>
        </authorList>
    </citation>
    <scope>NUCLEOTIDE SEQUENCE</scope>
    <source>
        <strain evidence="6">IMI 504893</strain>
    </source>
</reference>
<feature type="compositionally biased region" description="Polar residues" evidence="4">
    <location>
        <begin position="230"/>
        <end position="239"/>
    </location>
</feature>
<gene>
    <name evidence="6" type="ORF">CLUP02_17860</name>
</gene>
<dbReference type="Gene3D" id="3.10.180.10">
    <property type="entry name" value="2,3-Dihydroxybiphenyl 1,2-Dioxygenase, domain 1"/>
    <property type="match status" value="2"/>
</dbReference>
<dbReference type="PANTHER" id="PTHR30457:SF0">
    <property type="entry name" value="PHOSPHATASE, PUTATIVE (AFU_ORTHOLOGUE AFUA_4G01070)-RELATED"/>
    <property type="match status" value="1"/>
</dbReference>
<dbReference type="FunFam" id="3.10.180.10:FF:000034">
    <property type="entry name" value="Glyoxalase/Bleomycin resistance protein/Dihydroxybiphenyl dioxygenase"/>
    <property type="match status" value="1"/>
</dbReference>
<feature type="region of interest" description="Disordered" evidence="4">
    <location>
        <begin position="208"/>
        <end position="284"/>
    </location>
</feature>
<dbReference type="InterPro" id="IPR036523">
    <property type="entry name" value="SurE-like_sf"/>
</dbReference>
<feature type="domain" description="VOC" evidence="5">
    <location>
        <begin position="319"/>
        <end position="429"/>
    </location>
</feature>
<dbReference type="InterPro" id="IPR037523">
    <property type="entry name" value="VOC_core"/>
</dbReference>
<dbReference type="SUPFAM" id="SSF54593">
    <property type="entry name" value="Glyoxalase/Bleomycin resistance protein/Dihydroxybiphenyl dioxygenase"/>
    <property type="match status" value="1"/>
</dbReference>
<sequence length="1499" mass="165468">MVSNRSFRSIPKLHSIATSAIDVRRAHGIYLPLSVSKTRAFDEESAFKRGCWRGRFHEPKDGTCVVWWIGASFGEGCDTLNRAYPLSEEGRLDLRLRQLRIMAIRPAGWPTPKCLEPILTGPAGHHPATLAAGDAGSVNTTPGSRPCLVQRNLTQHPADLRTFGFLYPAGNMPTMHAAMAAHSALELKEKDAAPALARRACRDYLEKHPSASQDFLQTPRPPNRRLSFGTAPSNYTITAPKNRGLAATTTRFTPDSDASSASTDAGEQTWLNHPSNGISAATPDAKASCQQQTFLYRSSQSQHRRATPTMPDRKIQLVRLAHVFYKHKNIEEARKFYDDFGFYELERKGNKTFYRGYGTEPFVLCAEEAEEDEFGGPAFVVESLEDLEYASKTLPSATEIHDLKDVPGGGKCVTFKDPVDGWPLHLVYNQTPIEKRDPGFPNLKFNFPEEKHRDVNKKQRFTKRPAPVHKLGHFGVCLTNFDKAYEFYTSNFNLYPSELVHAPDNKDKSVTVFFRLARGKEFVDHHCFFFLEGPKFHVHHSSFETHDFDTQVLGHDWLREQGHKLCWGVGRHIMGSQIFDYWFDPSGFIMEHYVDGDLLDDTEKTHHTPAAPDNLHIWGESRGACDFPGVIADRVSQSMGYFDRLAPLRNMMAYIGPPSIRGICRIVANIEHCWSAKLRFLHFLPASYLILEFTSSGSPHADTNTGNSLALAAHLFGEVLALRHSKEDETRRGVASLWLRPDRPADERRPIVELRAGYLGVPRSMSKTYGNIISEVLVDIRPSDEINFQATVTYPFDRRTHAPARRCKLFPFSVAFSIGTASLLRYRSPAQCQDSTAKRPTCSSLSTSTGLLASWLAEWAYNKEGRLTSCCYTGAMGRIGAFDSHWCAGVRVILRSMIISPPAAPIGQLHIATGTWFVQDVPERPRETWSFDSASSRIPPQAVRSPIHSAPPSHPRTRTTSYSVYPFHITMRADTAFVLLAQALAVQGVRIVQSNDDGWAELYVGSFNDALKASGHDVLLSAPAENKSGSSSLDVEPSPRTSACQYNSCAANSGPVGFNETRKDLRWVNSYPVTSMRYGIEQFAPEQFNGAAVELAVSGPNVGSNLWLQVPFSGTVGTAVYTSGTKGIPAIAFSGSSDGTLAWNTQPVPGRSTVYAKLATRLVDKIVSGGAPYLPEKTWLNVNFPKVSDTECNDPDQFKWVLSRINPGLLSGPDVSTCGDDARLPEENTVVGTAGCYISVSVGDSNDKTTASKRSSSLCWIGCLAFCLACLESIEKSMSVLGCGSSTDRWEGSVACSLREEFQQDSVGVTSARYGSFIPHTRDYTNDPERDMLTSGTETMSSTTAQSTIYHPIAAVALEHELPPFYGVDHRPPGSLPGFMPCCSLTLFKLQISGTFLPVWNEPARDGLGGYRLCAFTSQRDMAVAGRYIYYKFDFKLVRSVDCLPTAIVGGYDSCLSFFTSLGGGTHPFILNLRPTLATMITTRGLVPLIETRALTNAV</sequence>
<dbReference type="PROSITE" id="PS51819">
    <property type="entry name" value="VOC"/>
    <property type="match status" value="2"/>
</dbReference>
<organism evidence="6 7">
    <name type="scientific">Colletotrichum lupini</name>
    <dbReference type="NCBI Taxonomy" id="145971"/>
    <lineage>
        <taxon>Eukaryota</taxon>
        <taxon>Fungi</taxon>
        <taxon>Dikarya</taxon>
        <taxon>Ascomycota</taxon>
        <taxon>Pezizomycotina</taxon>
        <taxon>Sordariomycetes</taxon>
        <taxon>Hypocreomycetidae</taxon>
        <taxon>Glomerellales</taxon>
        <taxon>Glomerellaceae</taxon>
        <taxon>Colletotrichum</taxon>
        <taxon>Colletotrichum acutatum species complex</taxon>
    </lineage>
</organism>
<dbReference type="EMBL" id="CP019472">
    <property type="protein sequence ID" value="UQC76347.1"/>
    <property type="molecule type" value="Genomic_DNA"/>
</dbReference>
<feature type="compositionally biased region" description="Low complexity" evidence="4">
    <location>
        <begin position="255"/>
        <end position="265"/>
    </location>
</feature>
<dbReference type="GO" id="GO:0046872">
    <property type="term" value="F:metal ion binding"/>
    <property type="evidence" value="ECO:0007669"/>
    <property type="project" value="UniProtKB-KW"/>
</dbReference>
<dbReference type="InterPro" id="IPR030048">
    <property type="entry name" value="SurE"/>
</dbReference>
<dbReference type="KEGG" id="clup:CLUP02_17860"/>
<keyword evidence="2" id="KW-0479">Metal-binding</keyword>
<dbReference type="GO" id="GO:0008252">
    <property type="term" value="F:nucleotidase activity"/>
    <property type="evidence" value="ECO:0007669"/>
    <property type="project" value="InterPro"/>
</dbReference>
<feature type="compositionally biased region" description="Polar residues" evidence="4">
    <location>
        <begin position="269"/>
        <end position="279"/>
    </location>
</feature>
<evidence type="ECO:0000313" key="6">
    <source>
        <dbReference type="EMBL" id="UQC76347.1"/>
    </source>
</evidence>
<dbReference type="InterPro" id="IPR029068">
    <property type="entry name" value="Glyas_Bleomycin-R_OHBP_Dase"/>
</dbReference>
<feature type="domain" description="VOC" evidence="5">
    <location>
        <begin position="470"/>
        <end position="595"/>
    </location>
</feature>
<evidence type="ECO:0000256" key="3">
    <source>
        <dbReference type="ARBA" id="ARBA00022801"/>
    </source>
</evidence>
<dbReference type="GeneID" id="73351774"/>
<name>A0A9Q8SFC9_9PEZI</name>
<dbReference type="Proteomes" id="UP000830671">
    <property type="component" value="Chromosome 10"/>
</dbReference>
<dbReference type="Gene3D" id="3.40.1210.10">
    <property type="entry name" value="Survival protein SurE-like phosphatase/nucleotidase"/>
    <property type="match status" value="1"/>
</dbReference>
<dbReference type="SUPFAM" id="SSF64167">
    <property type="entry name" value="SurE-like"/>
    <property type="match status" value="1"/>
</dbReference>
<protein>
    <submittedName>
        <fullName evidence="6">Glyoxalase</fullName>
    </submittedName>
</protein>
<keyword evidence="7" id="KW-1185">Reference proteome</keyword>
<dbReference type="InterPro" id="IPR002828">
    <property type="entry name" value="SurE-like_Pase/nucleotidase"/>
</dbReference>
<dbReference type="CDD" id="cd07267">
    <property type="entry name" value="THT_Oxygenase_N"/>
    <property type="match status" value="1"/>
</dbReference>
<dbReference type="Pfam" id="PF01975">
    <property type="entry name" value="SurE"/>
    <property type="match status" value="1"/>
</dbReference>
<feature type="region of interest" description="Disordered" evidence="4">
    <location>
        <begin position="931"/>
        <end position="958"/>
    </location>
</feature>
<evidence type="ECO:0000256" key="1">
    <source>
        <dbReference type="ARBA" id="ARBA00011062"/>
    </source>
</evidence>
<comment type="similarity">
    <text evidence="1">Belongs to the SurE nucleotidase family.</text>
</comment>
<evidence type="ECO:0000256" key="2">
    <source>
        <dbReference type="ARBA" id="ARBA00022723"/>
    </source>
</evidence>
<evidence type="ECO:0000259" key="5">
    <source>
        <dbReference type="PROSITE" id="PS51819"/>
    </source>
</evidence>
<proteinExistence type="inferred from homology"/>
<accession>A0A9Q8SFC9</accession>